<name>A0A930UH98_9GAMM</name>
<evidence type="ECO:0000259" key="2">
    <source>
        <dbReference type="Pfam" id="PF13401"/>
    </source>
</evidence>
<accession>A0A930UH98</accession>
<protein>
    <submittedName>
        <fullName evidence="3">ATP-binding protein</fullName>
    </submittedName>
</protein>
<dbReference type="EMBL" id="JADHEI010000050">
    <property type="protein sequence ID" value="MBF2735736.1"/>
    <property type="molecule type" value="Genomic_DNA"/>
</dbReference>
<dbReference type="GO" id="GO:0016887">
    <property type="term" value="F:ATP hydrolysis activity"/>
    <property type="evidence" value="ECO:0007669"/>
    <property type="project" value="InterPro"/>
</dbReference>
<dbReference type="Proteomes" id="UP000604381">
    <property type="component" value="Unassembled WGS sequence"/>
</dbReference>
<dbReference type="Pfam" id="PF13401">
    <property type="entry name" value="AAA_22"/>
    <property type="match status" value="1"/>
</dbReference>
<evidence type="ECO:0000256" key="1">
    <source>
        <dbReference type="SAM" id="MobiDB-lite"/>
    </source>
</evidence>
<evidence type="ECO:0000313" key="3">
    <source>
        <dbReference type="EMBL" id="MBF2735736.1"/>
    </source>
</evidence>
<keyword evidence="3" id="KW-0547">Nucleotide-binding</keyword>
<dbReference type="SUPFAM" id="SSF52540">
    <property type="entry name" value="P-loop containing nucleoside triphosphate hydrolases"/>
    <property type="match status" value="1"/>
</dbReference>
<reference evidence="3" key="1">
    <citation type="submission" date="2020-10" db="EMBL/GenBank/DDBJ databases">
        <title>An improved Amphimedon queenslandica hologenome assembly reveals how three proteobacterial symbionts can extend the metabolic phenotypic of their marine sponge host.</title>
        <authorList>
            <person name="Degnan B."/>
            <person name="Degnan S."/>
            <person name="Xiang X."/>
        </authorList>
    </citation>
    <scope>NUCLEOTIDE SEQUENCE</scope>
    <source>
        <strain evidence="3">AqS2</strain>
    </source>
</reference>
<dbReference type="GO" id="GO:0005524">
    <property type="term" value="F:ATP binding"/>
    <property type="evidence" value="ECO:0007669"/>
    <property type="project" value="UniProtKB-KW"/>
</dbReference>
<keyword evidence="3" id="KW-0067">ATP-binding</keyword>
<proteinExistence type="predicted"/>
<feature type="domain" description="ORC1/DEAH AAA+ ATPase" evidence="2">
    <location>
        <begin position="61"/>
        <end position="200"/>
    </location>
</feature>
<sequence>MIAKLRAGSQNPFKAEAGSRPLLAGREDETRRLTEMLNLLCGKREKWRGPLASGSLPPFHVIGPRGAGKTALLDWTRRRAEERGFHCVSCTGLKAEGIEFSLQKLAANAAGGMTKLDHLRAVLMVKASERLGSGKMRLTEPPFMDWVRSGLRRRPVLLLLDDAQDYDLRLLSRVLWNSHILIGRGWPLGLVMAATPGLDDHLLKDRYLADYTFYERKLRIKPLSDEATREALRAPFAQEGVTLAPGALEAMAAQTDNYPYFIQVVGGETWNEMTKAGRKDVDVKLVEQIKARARIERETIYKDAFRNLVDKELLPQGRQVIAMLEASGGEMPEKEVVKALIAANPGVNNKTAYEICDSLREDGLIWTLGSSTKPGIPSFFSYFKEQDIEEPASDST</sequence>
<gene>
    <name evidence="3" type="ORF">ISN26_06665</name>
</gene>
<evidence type="ECO:0000313" key="4">
    <source>
        <dbReference type="Proteomes" id="UP000604381"/>
    </source>
</evidence>
<dbReference type="PANTHER" id="PTHR35894:SF1">
    <property type="entry name" value="PHOSPHORIBULOKINASE _ URIDINE KINASE FAMILY"/>
    <property type="match status" value="1"/>
</dbReference>
<dbReference type="InterPro" id="IPR027417">
    <property type="entry name" value="P-loop_NTPase"/>
</dbReference>
<dbReference type="InterPro" id="IPR049945">
    <property type="entry name" value="AAA_22"/>
</dbReference>
<comment type="caution">
    <text evidence="3">The sequence shown here is derived from an EMBL/GenBank/DDBJ whole genome shotgun (WGS) entry which is preliminary data.</text>
</comment>
<keyword evidence="4" id="KW-1185">Reference proteome</keyword>
<dbReference type="InterPro" id="IPR052026">
    <property type="entry name" value="ExeA_AAA_ATPase_DNA-bind"/>
</dbReference>
<dbReference type="AlphaFoldDB" id="A0A930UH98"/>
<dbReference type="PANTHER" id="PTHR35894">
    <property type="entry name" value="GENERAL SECRETION PATHWAY PROTEIN A-RELATED"/>
    <property type="match status" value="1"/>
</dbReference>
<organism evidence="3 4">
    <name type="scientific">Candidatus Amphirhobacter heronislandensis</name>
    <dbReference type="NCBI Taxonomy" id="1732024"/>
    <lineage>
        <taxon>Bacteria</taxon>
        <taxon>Pseudomonadati</taxon>
        <taxon>Pseudomonadota</taxon>
        <taxon>Gammaproteobacteria</taxon>
        <taxon>Candidatus Tethybacterales</taxon>
        <taxon>Candidatus Tethybacteraceae</taxon>
        <taxon>Candidatus Amphirhobacter</taxon>
    </lineage>
</organism>
<feature type="region of interest" description="Disordered" evidence="1">
    <location>
        <begin position="1"/>
        <end position="20"/>
    </location>
</feature>